<protein>
    <recommendedName>
        <fullName evidence="3">PilZ domain-containing protein</fullName>
    </recommendedName>
</protein>
<name>K9YLI6_CYASC</name>
<organism evidence="1 2">
    <name type="scientific">Cyanobacterium stanieri (strain ATCC 29140 / PCC 7202)</name>
    <dbReference type="NCBI Taxonomy" id="292563"/>
    <lineage>
        <taxon>Bacteria</taxon>
        <taxon>Bacillati</taxon>
        <taxon>Cyanobacteriota</taxon>
        <taxon>Cyanophyceae</taxon>
        <taxon>Oscillatoriophycideae</taxon>
        <taxon>Chroococcales</taxon>
        <taxon>Geminocystaceae</taxon>
        <taxon>Cyanobacterium</taxon>
    </lineage>
</organism>
<dbReference type="HOGENOM" id="CLU_138991_0_0_3"/>
<dbReference type="BioCyc" id="CSTA292563:G1353-1390-MONOMER"/>
<sequence>MTGINEKRGSRRVLAVCRALDEQSNFVGFTLDITTDGIHLIVEKSFIPDSSFELVLSHHEGSEILPSDVRINVEQMWRKSTNEEYDQIGAKIISTQQPEELAQLVAYCDQRAKEKYEFSLELV</sequence>
<dbReference type="AlphaFoldDB" id="K9YLI6"/>
<gene>
    <name evidence="1" type="ordered locus">Cyast_1378</name>
</gene>
<reference evidence="2" key="1">
    <citation type="journal article" date="2013" name="Proc. Natl. Acad. Sci. U.S.A.">
        <title>Improving the coverage of the cyanobacterial phylum using diversity-driven genome sequencing.</title>
        <authorList>
            <person name="Shih P.M."/>
            <person name="Wu D."/>
            <person name="Latifi A."/>
            <person name="Axen S.D."/>
            <person name="Fewer D.P."/>
            <person name="Talla E."/>
            <person name="Calteau A."/>
            <person name="Cai F."/>
            <person name="Tandeau de Marsac N."/>
            <person name="Rippka R."/>
            <person name="Herdman M."/>
            <person name="Sivonen K."/>
            <person name="Coursin T."/>
            <person name="Laurent T."/>
            <person name="Goodwin L."/>
            <person name="Nolan M."/>
            <person name="Davenport K.W."/>
            <person name="Han C.S."/>
            <person name="Rubin E.M."/>
            <person name="Eisen J.A."/>
            <person name="Woyke T."/>
            <person name="Gugger M."/>
            <person name="Kerfeld C.A."/>
        </authorList>
    </citation>
    <scope>NUCLEOTIDE SEQUENCE [LARGE SCALE GENOMIC DNA]</scope>
    <source>
        <strain evidence="2">ATCC 29140 / PCC 7202</strain>
    </source>
</reference>
<evidence type="ECO:0008006" key="3">
    <source>
        <dbReference type="Google" id="ProtNLM"/>
    </source>
</evidence>
<dbReference type="EMBL" id="CP003940">
    <property type="protein sequence ID" value="AFZ47342.1"/>
    <property type="molecule type" value="Genomic_DNA"/>
</dbReference>
<evidence type="ECO:0000313" key="2">
    <source>
        <dbReference type="Proteomes" id="UP000010483"/>
    </source>
</evidence>
<accession>K9YLI6</accession>
<proteinExistence type="predicted"/>
<keyword evidence="2" id="KW-1185">Reference proteome</keyword>
<dbReference type="KEGG" id="csn:Cyast_1378"/>
<dbReference type="Proteomes" id="UP000010483">
    <property type="component" value="Chromosome"/>
</dbReference>
<evidence type="ECO:0000313" key="1">
    <source>
        <dbReference type="EMBL" id="AFZ47342.1"/>
    </source>
</evidence>
<dbReference type="STRING" id="292563.Cyast_1378"/>